<comment type="cofactor">
    <cofactor evidence="8">
        <name>[4Fe-4S] cluster</name>
        <dbReference type="ChEBI" id="CHEBI:49883"/>
    </cofactor>
    <text evidence="8">Binds 1 [4Fe-4S] cluster. The cluster is coordinated with 3 cysteines and an exchangeable S-adenosyl-L-methionine.</text>
</comment>
<dbReference type="SFLD" id="SFLDS00029">
    <property type="entry name" value="Radical_SAM"/>
    <property type="match status" value="1"/>
</dbReference>
<dbReference type="PANTHER" id="PTHR42836:SF1">
    <property type="entry name" value="7-CARBOXY-7-DEAZAGUANINE SYNTHASE"/>
    <property type="match status" value="1"/>
</dbReference>
<evidence type="ECO:0000256" key="2">
    <source>
        <dbReference type="ARBA" id="ARBA00022691"/>
    </source>
</evidence>
<comment type="cofactor">
    <cofactor evidence="8">
        <name>S-adenosyl-L-methionine</name>
        <dbReference type="ChEBI" id="CHEBI:59789"/>
    </cofactor>
    <text evidence="8">Binds 1 S-adenosyl-L-methionine per subunit.</text>
</comment>
<evidence type="ECO:0000256" key="1">
    <source>
        <dbReference type="ARBA" id="ARBA00022485"/>
    </source>
</evidence>
<evidence type="ECO:0000256" key="7">
    <source>
        <dbReference type="ARBA" id="ARBA00023239"/>
    </source>
</evidence>
<dbReference type="GO" id="GO:0016840">
    <property type="term" value="F:carbon-nitrogen lyase activity"/>
    <property type="evidence" value="ECO:0007669"/>
    <property type="project" value="UniProtKB-UniRule"/>
</dbReference>
<feature type="domain" description="Radical SAM core" evidence="9">
    <location>
        <begin position="25"/>
        <end position="238"/>
    </location>
</feature>
<evidence type="ECO:0000259" key="9">
    <source>
        <dbReference type="PROSITE" id="PS51918"/>
    </source>
</evidence>
<dbReference type="RefSeq" id="WP_128466394.1">
    <property type="nucleotide sequence ID" value="NZ_CP035108.1"/>
</dbReference>
<feature type="binding site" evidence="8">
    <location>
        <begin position="44"/>
        <end position="46"/>
    </location>
    <ligand>
        <name>S-adenosyl-L-methionine</name>
        <dbReference type="ChEBI" id="CHEBI:59789"/>
    </ligand>
</feature>
<feature type="binding site" evidence="8">
    <location>
        <position position="47"/>
    </location>
    <ligand>
        <name>Mg(2+)</name>
        <dbReference type="ChEBI" id="CHEBI:18420"/>
    </ligand>
</feature>
<dbReference type="GO" id="GO:0051539">
    <property type="term" value="F:4 iron, 4 sulfur cluster binding"/>
    <property type="evidence" value="ECO:0007669"/>
    <property type="project" value="UniProtKB-UniRule"/>
</dbReference>
<comment type="similarity">
    <text evidence="8">Belongs to the radical SAM superfamily. 7-carboxy-7-deazaguanine synthase family.</text>
</comment>
<feature type="binding site" evidence="8">
    <location>
        <position position="38"/>
    </location>
    <ligand>
        <name>[4Fe-4S] cluster</name>
        <dbReference type="ChEBI" id="CHEBI:49883"/>
        <note>4Fe-4S-S-AdoMet</note>
    </ligand>
</feature>
<dbReference type="KEGG" id="gtl:EP073_06745"/>
<organism evidence="10 11">
    <name type="scientific">Geovibrio thiophilus</name>
    <dbReference type="NCBI Taxonomy" id="139438"/>
    <lineage>
        <taxon>Bacteria</taxon>
        <taxon>Pseudomonadati</taxon>
        <taxon>Deferribacterota</taxon>
        <taxon>Deferribacteres</taxon>
        <taxon>Deferribacterales</taxon>
        <taxon>Geovibrionaceae</taxon>
        <taxon>Geovibrio</taxon>
    </lineage>
</organism>
<feature type="binding site" evidence="8">
    <location>
        <position position="92"/>
    </location>
    <ligand>
        <name>S-adenosyl-L-methionine</name>
        <dbReference type="ChEBI" id="CHEBI:59789"/>
    </ligand>
</feature>
<dbReference type="AlphaFoldDB" id="A0A410JYJ6"/>
<keyword evidence="6 8" id="KW-0411">Iron-sulfur</keyword>
<feature type="binding site" evidence="8">
    <location>
        <position position="45"/>
    </location>
    <ligand>
        <name>[4Fe-4S] cluster</name>
        <dbReference type="ChEBI" id="CHEBI:49883"/>
        <note>4Fe-4S-S-AdoMet</note>
    </ligand>
</feature>
<dbReference type="SUPFAM" id="SSF102114">
    <property type="entry name" value="Radical SAM enzymes"/>
    <property type="match status" value="1"/>
</dbReference>
<dbReference type="InterPro" id="IPR024924">
    <property type="entry name" value="7-CO-7-deazaguanine_synth-like"/>
</dbReference>
<evidence type="ECO:0000256" key="4">
    <source>
        <dbReference type="ARBA" id="ARBA00022842"/>
    </source>
</evidence>
<evidence type="ECO:0000313" key="11">
    <source>
        <dbReference type="Proteomes" id="UP000287502"/>
    </source>
</evidence>
<keyword evidence="2 8" id="KW-0949">S-adenosyl-L-methionine</keyword>
<dbReference type="PANTHER" id="PTHR42836">
    <property type="entry name" value="7-CARBOXY-7-DEAZAGUANINE SYNTHASE"/>
    <property type="match status" value="1"/>
</dbReference>
<evidence type="ECO:0000256" key="8">
    <source>
        <dbReference type="HAMAP-Rule" id="MF_00917"/>
    </source>
</evidence>
<accession>A0A410JYJ6</accession>
<dbReference type="GO" id="GO:1904047">
    <property type="term" value="F:S-adenosyl-L-methionine binding"/>
    <property type="evidence" value="ECO:0007669"/>
    <property type="project" value="UniProtKB-UniRule"/>
</dbReference>
<feature type="binding site" evidence="8">
    <location>
        <position position="42"/>
    </location>
    <ligand>
        <name>[4Fe-4S] cluster</name>
        <dbReference type="ChEBI" id="CHEBI:49883"/>
        <note>4Fe-4S-S-AdoMet</note>
    </ligand>
</feature>
<keyword evidence="4 8" id="KW-0460">Magnesium</keyword>
<dbReference type="OrthoDB" id="9792276at2"/>
<dbReference type="Gene3D" id="3.20.20.70">
    <property type="entry name" value="Aldolase class I"/>
    <property type="match status" value="1"/>
</dbReference>
<keyword evidence="7 8" id="KW-0456">Lyase</keyword>
<dbReference type="UniPathway" id="UPA00391"/>
<dbReference type="PROSITE" id="PS51918">
    <property type="entry name" value="RADICAL_SAM"/>
    <property type="match status" value="1"/>
</dbReference>
<keyword evidence="5 8" id="KW-0408">Iron</keyword>
<comment type="pathway">
    <text evidence="8">Purine metabolism; 7-cyano-7-deazaguanine biosynthesis.</text>
</comment>
<evidence type="ECO:0000313" key="10">
    <source>
        <dbReference type="EMBL" id="QAR33108.1"/>
    </source>
</evidence>
<dbReference type="HAMAP" id="MF_00917">
    <property type="entry name" value="QueE"/>
    <property type="match status" value="1"/>
</dbReference>
<protein>
    <recommendedName>
        <fullName evidence="8">7-carboxy-7-deazaguanine synthase</fullName>
        <shortName evidence="8">CDG synthase</shortName>
        <ecNumber evidence="8">4.3.99.3</ecNumber>
    </recommendedName>
    <alternativeName>
        <fullName evidence="8">Queuosine biosynthesis protein QueE</fullName>
    </alternativeName>
</protein>
<keyword evidence="8" id="KW-0671">Queuosine biosynthesis</keyword>
<comment type="subunit">
    <text evidence="8">Homodimer.</text>
</comment>
<evidence type="ECO:0000256" key="3">
    <source>
        <dbReference type="ARBA" id="ARBA00022723"/>
    </source>
</evidence>
<gene>
    <name evidence="8" type="primary">queE</name>
    <name evidence="10" type="ORF">EP073_06745</name>
</gene>
<dbReference type="Pfam" id="PF04055">
    <property type="entry name" value="Radical_SAM"/>
    <property type="match status" value="1"/>
</dbReference>
<dbReference type="InterPro" id="IPR013785">
    <property type="entry name" value="Aldolase_TIM"/>
</dbReference>
<name>A0A410JYJ6_9BACT</name>
<comment type="cofactor">
    <cofactor evidence="8">
        <name>Mg(2+)</name>
        <dbReference type="ChEBI" id="CHEBI:18420"/>
    </cofactor>
</comment>
<dbReference type="Proteomes" id="UP000287502">
    <property type="component" value="Chromosome"/>
</dbReference>
<feature type="binding site" evidence="8">
    <location>
        <begin position="19"/>
        <end position="21"/>
    </location>
    <ligand>
        <name>substrate</name>
    </ligand>
</feature>
<feature type="binding site" evidence="8">
    <location>
        <begin position="200"/>
        <end position="203"/>
    </location>
    <ligand>
        <name>S-adenosyl-L-methionine</name>
        <dbReference type="ChEBI" id="CHEBI:59789"/>
    </ligand>
</feature>
<dbReference type="InterPro" id="IPR058240">
    <property type="entry name" value="rSAM_sf"/>
</dbReference>
<evidence type="ECO:0000256" key="6">
    <source>
        <dbReference type="ARBA" id="ARBA00023014"/>
    </source>
</evidence>
<comment type="catalytic activity">
    <reaction evidence="8">
        <text>6-carboxy-5,6,7,8-tetrahydropterin + H(+) = 7-carboxy-7-carbaguanine + NH4(+)</text>
        <dbReference type="Rhea" id="RHEA:27974"/>
        <dbReference type="ChEBI" id="CHEBI:15378"/>
        <dbReference type="ChEBI" id="CHEBI:28938"/>
        <dbReference type="ChEBI" id="CHEBI:61032"/>
        <dbReference type="ChEBI" id="CHEBI:61036"/>
        <dbReference type="EC" id="4.3.99.3"/>
    </reaction>
</comment>
<dbReference type="InterPro" id="IPR007197">
    <property type="entry name" value="rSAM"/>
</dbReference>
<keyword evidence="1 8" id="KW-0004">4Fe-4S</keyword>
<evidence type="ECO:0000256" key="5">
    <source>
        <dbReference type="ARBA" id="ARBA00023004"/>
    </source>
</evidence>
<comment type="caution">
    <text evidence="8">Lacks conserved residue(s) required for the propagation of feature annotation.</text>
</comment>
<feature type="binding site" evidence="8">
    <location>
        <position position="90"/>
    </location>
    <ligand>
        <name>substrate</name>
    </ligand>
</feature>
<dbReference type="GO" id="GO:0008616">
    <property type="term" value="P:tRNA queuosine(34) biosynthetic process"/>
    <property type="evidence" value="ECO:0007669"/>
    <property type="project" value="UniProtKB-UniRule"/>
</dbReference>
<sequence length="238" mass="26705">MRLRNTGNKGRINEVFHSVQGEGFYAGARQLFVRLAGCSVGCEYCDTEFGTPESFEVYGKPFKNPVTPEEFFVAVCAGADLSLFHSVSFTGGEPTEQIRFLKGTALLFKQAGCKLFLETSGYRHAELKALKPVFDIFSIDVKLCRADWRENLAKLLPVLKFLGKEKFYLKAVFDDNNTEDELAEAAGVLHSAGVTEVFAQSVDNKADFNRIDTVQVIFSKEGVEMFYRPQIHRFLGIR</sequence>
<proteinExistence type="inferred from homology"/>
<feature type="binding site" evidence="8">
    <location>
        <position position="34"/>
    </location>
    <ligand>
        <name>substrate</name>
    </ligand>
</feature>
<dbReference type="GO" id="GO:0000287">
    <property type="term" value="F:magnesium ion binding"/>
    <property type="evidence" value="ECO:0007669"/>
    <property type="project" value="UniProtKB-UniRule"/>
</dbReference>
<dbReference type="EC" id="4.3.99.3" evidence="8"/>
<keyword evidence="3 8" id="KW-0479">Metal-binding</keyword>
<keyword evidence="11" id="KW-1185">Reference proteome</keyword>
<comment type="function">
    <text evidence="8">Catalyzes the complex heterocyclic radical-mediated conversion of 6-carboxy-5,6,7,8-tetrahydropterin (CPH4) to 7-carboxy-7-deazaguanine (CDG), a step common to the biosynthetic pathways of all 7-deazapurine-containing compounds.</text>
</comment>
<reference evidence="10 11" key="1">
    <citation type="submission" date="2019-01" db="EMBL/GenBank/DDBJ databases">
        <title>Geovibrio thiophilus DSM 11263, complete genome.</title>
        <authorList>
            <person name="Spring S."/>
            <person name="Bunk B."/>
            <person name="Sproer C."/>
        </authorList>
    </citation>
    <scope>NUCLEOTIDE SEQUENCE [LARGE SCALE GENOMIC DNA]</scope>
    <source>
        <strain evidence="10 11">DSM 11263</strain>
    </source>
</reference>
<dbReference type="EMBL" id="CP035108">
    <property type="protein sequence ID" value="QAR33108.1"/>
    <property type="molecule type" value="Genomic_DNA"/>
</dbReference>